<dbReference type="GO" id="GO:0005576">
    <property type="term" value="C:extracellular region"/>
    <property type="evidence" value="ECO:0007669"/>
    <property type="project" value="InterPro"/>
</dbReference>
<proteinExistence type="predicted"/>
<comment type="caution">
    <text evidence="5">The sequence shown here is derived from an EMBL/GenBank/DDBJ whole genome shotgun (WGS) entry which is preliminary data.</text>
</comment>
<keyword evidence="3" id="KW-0732">Signal</keyword>
<gene>
    <name evidence="5" type="ORF">OXX778_LOCUS7351</name>
</gene>
<reference evidence="5" key="1">
    <citation type="submission" date="2021-02" db="EMBL/GenBank/DDBJ databases">
        <authorList>
            <person name="Nowell W R."/>
        </authorList>
    </citation>
    <scope>NUCLEOTIDE SEQUENCE</scope>
    <source>
        <strain evidence="5">Ploen Becks lab</strain>
    </source>
</reference>
<evidence type="ECO:0000259" key="4">
    <source>
        <dbReference type="PROSITE" id="PS50948"/>
    </source>
</evidence>
<dbReference type="OrthoDB" id="63193at2759"/>
<evidence type="ECO:0000256" key="3">
    <source>
        <dbReference type="SAM" id="SignalP"/>
    </source>
</evidence>
<feature type="signal peptide" evidence="3">
    <location>
        <begin position="1"/>
        <end position="19"/>
    </location>
</feature>
<keyword evidence="2" id="KW-1015">Disulfide bond</keyword>
<dbReference type="Gene3D" id="3.50.4.10">
    <property type="entry name" value="Hepatocyte Growth Factor"/>
    <property type="match status" value="2"/>
</dbReference>
<dbReference type="EMBL" id="CAJNOC010000931">
    <property type="protein sequence ID" value="CAF0818734.1"/>
    <property type="molecule type" value="Genomic_DNA"/>
</dbReference>
<dbReference type="CDD" id="cd01100">
    <property type="entry name" value="APPLE_Factor_XI_like"/>
    <property type="match status" value="1"/>
</dbReference>
<dbReference type="SUPFAM" id="SSF57414">
    <property type="entry name" value="Hairpin loop containing domain-like"/>
    <property type="match status" value="1"/>
</dbReference>
<name>A0A813TXJ8_9BILA</name>
<dbReference type="PROSITE" id="PS50948">
    <property type="entry name" value="PAN"/>
    <property type="match status" value="1"/>
</dbReference>
<keyword evidence="6" id="KW-1185">Reference proteome</keyword>
<keyword evidence="1" id="KW-0677">Repeat</keyword>
<dbReference type="InterPro" id="IPR000177">
    <property type="entry name" value="Apple"/>
</dbReference>
<feature type="chain" id="PRO_5032815069" description="Apple domain-containing protein" evidence="3">
    <location>
        <begin position="20"/>
        <end position="194"/>
    </location>
</feature>
<accession>A0A813TXJ8</accession>
<dbReference type="Proteomes" id="UP000663879">
    <property type="component" value="Unassembled WGS sequence"/>
</dbReference>
<feature type="domain" description="Apple" evidence="4">
    <location>
        <begin position="123"/>
        <end position="194"/>
    </location>
</feature>
<evidence type="ECO:0000313" key="6">
    <source>
        <dbReference type="Proteomes" id="UP000663879"/>
    </source>
</evidence>
<evidence type="ECO:0000256" key="1">
    <source>
        <dbReference type="ARBA" id="ARBA00022737"/>
    </source>
</evidence>
<dbReference type="InterPro" id="IPR003609">
    <property type="entry name" value="Pan_app"/>
</dbReference>
<dbReference type="Pfam" id="PF14295">
    <property type="entry name" value="PAN_4"/>
    <property type="match status" value="2"/>
</dbReference>
<evidence type="ECO:0000313" key="5">
    <source>
        <dbReference type="EMBL" id="CAF0818734.1"/>
    </source>
</evidence>
<organism evidence="5 6">
    <name type="scientific">Brachionus calyciflorus</name>
    <dbReference type="NCBI Taxonomy" id="104777"/>
    <lineage>
        <taxon>Eukaryota</taxon>
        <taxon>Metazoa</taxon>
        <taxon>Spiralia</taxon>
        <taxon>Gnathifera</taxon>
        <taxon>Rotifera</taxon>
        <taxon>Eurotatoria</taxon>
        <taxon>Monogononta</taxon>
        <taxon>Pseudotrocha</taxon>
        <taxon>Ploima</taxon>
        <taxon>Brachionidae</taxon>
        <taxon>Brachionus</taxon>
    </lineage>
</organism>
<dbReference type="AlphaFoldDB" id="A0A813TXJ8"/>
<dbReference type="GO" id="GO:0006508">
    <property type="term" value="P:proteolysis"/>
    <property type="evidence" value="ECO:0007669"/>
    <property type="project" value="InterPro"/>
</dbReference>
<protein>
    <recommendedName>
        <fullName evidence="4">Apple domain-containing protein</fullName>
    </recommendedName>
</protein>
<dbReference type="SMART" id="SM00223">
    <property type="entry name" value="APPLE"/>
    <property type="match status" value="2"/>
</dbReference>
<sequence>MKFVLIVLSLILISNKALSQKCTYEANVDYFGNDLFKTPTFVSSLEFCCSFCEAVSECGAWTFLPSTGACWLKSKVGTKQASNGRSSGLRQSVLSTATASTTLTTIATTTATAAPTTTKQSICAIEFDTNYPGNDLKGVGSVKSPGDCCNLCGSTTGCAAWSYYTEYQYCYLKNSYSNTGKEVYGGMISGLVSK</sequence>
<evidence type="ECO:0000256" key="2">
    <source>
        <dbReference type="ARBA" id="ARBA00023157"/>
    </source>
</evidence>